<organism evidence="2 3">
    <name type="scientific">Dictyobacter arantiisoli</name>
    <dbReference type="NCBI Taxonomy" id="2014874"/>
    <lineage>
        <taxon>Bacteria</taxon>
        <taxon>Bacillati</taxon>
        <taxon>Chloroflexota</taxon>
        <taxon>Ktedonobacteria</taxon>
        <taxon>Ktedonobacterales</taxon>
        <taxon>Dictyobacteraceae</taxon>
        <taxon>Dictyobacter</taxon>
    </lineage>
</organism>
<dbReference type="AlphaFoldDB" id="A0A5A5T696"/>
<dbReference type="EMBL" id="BIXY01000004">
    <property type="protein sequence ID" value="GCF06902.1"/>
    <property type="molecule type" value="Genomic_DNA"/>
</dbReference>
<keyword evidence="3" id="KW-1185">Reference proteome</keyword>
<proteinExistence type="predicted"/>
<name>A0A5A5T696_9CHLR</name>
<dbReference type="InterPro" id="IPR021527">
    <property type="entry name" value="DUF2795"/>
</dbReference>
<reference evidence="2 3" key="1">
    <citation type="submission" date="2019-01" db="EMBL/GenBank/DDBJ databases">
        <title>Draft genome sequence of Dictyobacter sp. Uno17.</title>
        <authorList>
            <person name="Wang C.M."/>
            <person name="Zheng Y."/>
            <person name="Sakai Y."/>
            <person name="Abe K."/>
            <person name="Yokota A."/>
            <person name="Yabe S."/>
        </authorList>
    </citation>
    <scope>NUCLEOTIDE SEQUENCE [LARGE SCALE GENOMIC DNA]</scope>
    <source>
        <strain evidence="2 3">Uno17</strain>
    </source>
</reference>
<dbReference type="Proteomes" id="UP000322530">
    <property type="component" value="Unassembled WGS sequence"/>
</dbReference>
<evidence type="ECO:0000256" key="1">
    <source>
        <dbReference type="SAM" id="MobiDB-lite"/>
    </source>
</evidence>
<sequence>MAKADSMNIESYLKDMKYPANREEIVKHAQQQGGDDQMCSMLRQLPNQHYRSVNEVSKALGNISGGNRADYERGSNDGRADHERSNNDSRADHERSHSHN</sequence>
<dbReference type="Pfam" id="PF11387">
    <property type="entry name" value="DUF2795"/>
    <property type="match status" value="1"/>
</dbReference>
<evidence type="ECO:0008006" key="4">
    <source>
        <dbReference type="Google" id="ProtNLM"/>
    </source>
</evidence>
<dbReference type="RefSeq" id="WP_149399955.1">
    <property type="nucleotide sequence ID" value="NZ_BIXY01000004.1"/>
</dbReference>
<feature type="compositionally biased region" description="Basic and acidic residues" evidence="1">
    <location>
        <begin position="69"/>
        <end position="100"/>
    </location>
</feature>
<dbReference type="OrthoDB" id="164855at2"/>
<protein>
    <recommendedName>
        <fullName evidence="4">DUF2795 domain-containing protein</fullName>
    </recommendedName>
</protein>
<evidence type="ECO:0000313" key="2">
    <source>
        <dbReference type="EMBL" id="GCF06902.1"/>
    </source>
</evidence>
<gene>
    <name evidence="2" type="ORF">KDI_04660</name>
</gene>
<feature type="region of interest" description="Disordered" evidence="1">
    <location>
        <begin position="58"/>
        <end position="100"/>
    </location>
</feature>
<accession>A0A5A5T696</accession>
<comment type="caution">
    <text evidence="2">The sequence shown here is derived from an EMBL/GenBank/DDBJ whole genome shotgun (WGS) entry which is preliminary data.</text>
</comment>
<evidence type="ECO:0000313" key="3">
    <source>
        <dbReference type="Proteomes" id="UP000322530"/>
    </source>
</evidence>